<evidence type="ECO:0000313" key="2">
    <source>
        <dbReference type="EMBL" id="STS81172.1"/>
    </source>
</evidence>
<protein>
    <submittedName>
        <fullName evidence="2">Uncharacterized protein</fullName>
    </submittedName>
</protein>
<gene>
    <name evidence="2" type="ORF">NCTC9140_02901</name>
</gene>
<dbReference type="AlphaFoldDB" id="A0A377TNG1"/>
<dbReference type="EMBL" id="UGKQ01000007">
    <property type="protein sequence ID" value="STS81172.1"/>
    <property type="molecule type" value="Genomic_DNA"/>
</dbReference>
<evidence type="ECO:0000256" key="1">
    <source>
        <dbReference type="SAM" id="MobiDB-lite"/>
    </source>
</evidence>
<feature type="region of interest" description="Disordered" evidence="1">
    <location>
        <begin position="160"/>
        <end position="202"/>
    </location>
</feature>
<proteinExistence type="predicted"/>
<dbReference type="Proteomes" id="UP000254938">
    <property type="component" value="Unassembled WGS sequence"/>
</dbReference>
<feature type="compositionally biased region" description="Gly residues" evidence="1">
    <location>
        <begin position="172"/>
        <end position="181"/>
    </location>
</feature>
<organism evidence="2 3">
    <name type="scientific">Klebsiella pneumoniae</name>
    <dbReference type="NCBI Taxonomy" id="573"/>
    <lineage>
        <taxon>Bacteria</taxon>
        <taxon>Pseudomonadati</taxon>
        <taxon>Pseudomonadota</taxon>
        <taxon>Gammaproteobacteria</taxon>
        <taxon>Enterobacterales</taxon>
        <taxon>Enterobacteriaceae</taxon>
        <taxon>Klebsiella/Raoultella group</taxon>
        <taxon>Klebsiella</taxon>
        <taxon>Klebsiella pneumoniae complex</taxon>
    </lineage>
</organism>
<feature type="compositionally biased region" description="Polar residues" evidence="1">
    <location>
        <begin position="84"/>
        <end position="100"/>
    </location>
</feature>
<name>A0A377TNG1_KLEPN</name>
<feature type="region of interest" description="Disordered" evidence="1">
    <location>
        <begin position="53"/>
        <end position="115"/>
    </location>
</feature>
<reference evidence="2 3" key="1">
    <citation type="submission" date="2018-06" db="EMBL/GenBank/DDBJ databases">
        <authorList>
            <consortium name="Pathogen Informatics"/>
            <person name="Doyle S."/>
        </authorList>
    </citation>
    <scope>NUCLEOTIDE SEQUENCE [LARGE SCALE GENOMIC DNA]</scope>
    <source>
        <strain evidence="2 3">NCTC9140</strain>
    </source>
</reference>
<evidence type="ECO:0000313" key="3">
    <source>
        <dbReference type="Proteomes" id="UP000254938"/>
    </source>
</evidence>
<sequence>MVAVASRNTSVRAISRIVRAISFGVLRRWAPSTMAIIRSRKVSPGFTLQRITSQSERMRVPPVTEAKSPPDSRITGADSPVMALSSTEAPPSMTSPSQGIISPASTSTTSPLRRSSAGTVIDRRVMLRGAQFAGEGRFFHPFQAVGLGFAAAFRHRFGKVGEQHGKPQPDADGGGKGGATGQGAASHGDRQQGWLTGCPPRR</sequence>
<feature type="compositionally biased region" description="Basic and acidic residues" evidence="1">
    <location>
        <begin position="160"/>
        <end position="169"/>
    </location>
</feature>
<feature type="compositionally biased region" description="Low complexity" evidence="1">
    <location>
        <begin position="102"/>
        <end position="115"/>
    </location>
</feature>
<accession>A0A377TNG1</accession>